<name>I3Z6E5_BELBD</name>
<keyword evidence="2" id="KW-1185">Reference proteome</keyword>
<evidence type="ECO:0000313" key="1">
    <source>
        <dbReference type="EMBL" id="AFL84813.1"/>
    </source>
</evidence>
<dbReference type="KEGG" id="bbd:Belba_2247"/>
<sequence length="44" mass="5163">MYKNLTDMSRDGLQSLQIFKSVCSKNVDLARKQKKRSEIFQTLI</sequence>
<gene>
    <name evidence="1" type="ordered locus">Belba_2247</name>
</gene>
<reference evidence="2" key="1">
    <citation type="submission" date="2012-06" db="EMBL/GenBank/DDBJ databases">
        <title>The complete genome of Belliella baltica DSM 15883.</title>
        <authorList>
            <person name="Lucas S."/>
            <person name="Copeland A."/>
            <person name="Lapidus A."/>
            <person name="Goodwin L."/>
            <person name="Pitluck S."/>
            <person name="Peters L."/>
            <person name="Mikhailova N."/>
            <person name="Davenport K."/>
            <person name="Kyrpides N."/>
            <person name="Mavromatis K."/>
            <person name="Pagani I."/>
            <person name="Ivanova N."/>
            <person name="Ovchinnikova G."/>
            <person name="Zeytun A."/>
            <person name="Detter J.C."/>
            <person name="Han C."/>
            <person name="Land M."/>
            <person name="Hauser L."/>
            <person name="Markowitz V."/>
            <person name="Cheng J.-F."/>
            <person name="Hugenholtz P."/>
            <person name="Woyke T."/>
            <person name="Wu D."/>
            <person name="Tindall B."/>
            <person name="Pomrenke H."/>
            <person name="Brambilla E."/>
            <person name="Klenk H.-P."/>
            <person name="Eisen J.A."/>
        </authorList>
    </citation>
    <scope>NUCLEOTIDE SEQUENCE [LARGE SCALE GENOMIC DNA]</scope>
    <source>
        <strain evidence="2">DSM 15883 / CIP 108006 / LMG 21964 / BA134</strain>
    </source>
</reference>
<evidence type="ECO:0000313" key="2">
    <source>
        <dbReference type="Proteomes" id="UP000006050"/>
    </source>
</evidence>
<dbReference type="EMBL" id="CP003281">
    <property type="protein sequence ID" value="AFL84813.1"/>
    <property type="molecule type" value="Genomic_DNA"/>
</dbReference>
<dbReference type="Proteomes" id="UP000006050">
    <property type="component" value="Chromosome"/>
</dbReference>
<organism evidence="1 2">
    <name type="scientific">Belliella baltica (strain DSM 15883 / CIP 108006 / LMG 21964 / BA134)</name>
    <dbReference type="NCBI Taxonomy" id="866536"/>
    <lineage>
        <taxon>Bacteria</taxon>
        <taxon>Pseudomonadati</taxon>
        <taxon>Bacteroidota</taxon>
        <taxon>Cytophagia</taxon>
        <taxon>Cytophagales</taxon>
        <taxon>Cyclobacteriaceae</taxon>
        <taxon>Belliella</taxon>
    </lineage>
</organism>
<protein>
    <submittedName>
        <fullName evidence="1">Uncharacterized protein</fullName>
    </submittedName>
</protein>
<dbReference type="AlphaFoldDB" id="I3Z6E5"/>
<dbReference type="HOGENOM" id="CLU_3212946_0_0_10"/>
<accession>I3Z6E5</accession>
<proteinExistence type="predicted"/>